<dbReference type="Ensembl" id="ENSPLOT00000003167.1">
    <property type="protein sequence ID" value="ENSPLOP00000002895.1"/>
    <property type="gene ID" value="ENSPLOG00000002060.1"/>
</dbReference>
<reference evidence="9" key="3">
    <citation type="submission" date="2025-09" db="UniProtKB">
        <authorList>
            <consortium name="Ensembl"/>
        </authorList>
    </citation>
    <scope>IDENTIFICATION</scope>
</reference>
<accession>A0A8C8WG82</accession>
<dbReference type="InterPro" id="IPR019819">
    <property type="entry name" value="Carboxylesterase_B_CS"/>
</dbReference>
<comment type="similarity">
    <text evidence="2">Belongs to the type-B carboxylesterase/lipase family.</text>
</comment>
<dbReference type="InterPro" id="IPR002018">
    <property type="entry name" value="CarbesteraseB"/>
</dbReference>
<dbReference type="SUPFAM" id="SSF53474">
    <property type="entry name" value="alpha/beta-Hydrolases"/>
    <property type="match status" value="1"/>
</dbReference>
<dbReference type="GeneTree" id="ENSGT00940000159300"/>
<dbReference type="Proteomes" id="UP000694399">
    <property type="component" value="Chromosome X"/>
</dbReference>
<feature type="domain" description="Carboxylesterase type B" evidence="8">
    <location>
        <begin position="333"/>
        <end position="851"/>
    </location>
</feature>
<comment type="subcellular location">
    <subcellularLocation>
        <location evidence="1">Secreted</location>
    </subcellularLocation>
</comment>
<evidence type="ECO:0000256" key="2">
    <source>
        <dbReference type="ARBA" id="ARBA00005964"/>
    </source>
</evidence>
<evidence type="ECO:0000259" key="8">
    <source>
        <dbReference type="Pfam" id="PF00135"/>
    </source>
</evidence>
<sequence>AFPDLTTELFFPVDLNQVVVNGSLSLPNQQHWLFKHLFSPQQANLWCLSRCIQEPSFCQLVEITDSTPLYFTCTLYPEAQVCDDVMEPNPKGCRLFLPHQPKTLFRKKVILRDKVKNFYTRLPFQKLTGISIRNKVPMSEKSISNGFFECERLCDADPCCTGFGFLNVSQLKGGEVACLTLNSLGLQTCSEESGGTWRILDCGSPDTEVRTYPFGWYQKPVALGSWQSLALSAAVVDPSIRNFDVAHVSTAATRDFSDARDFCLLECSRHQACLVTTLQPRPGAVRCVFYADTQICTHSLQAQNCRLLLREEATHIYRKLSNPLLSSGTPAPSVTITPHGQLLGRSRAVQVGTSWKQVDQFLGVPYASPPLAESRFRAPEPLNWTGPWDATQPRASCWQPGTRTPTSPGVSEDCLYLNVFVPQNAAPNASVLVLFHNTVEGRGSEGQLTIDGSFLAAIGNLIVVTAGSRVGVFGFLSSGSGEVSGNWGLLDQLAALTWVQTHIAVFGGDPRRVTLAADRGGADVAGIHLLTSRASDSRLFRRAVLMGGSAFSPAAVISQERARQQAAALAEEVGCPPSSIQDMVSCLRQKPASVLNDAQTKLLAVSGPFHYWGPVVDGQYLREAPARALQRSPRTKVDLLIGSSQDDGLINRAKAVKQFEESQGRTSSKTAFYQALQNSLGGEDADAGVLAAATWYYSLEHSTDDYASFSRALENTTRDYFITCPVIDMARHWARRARGNVFMYHAPKSYGHSSLELLADVQYAFGLPFHPTYEGQFTLEEKSLSLKIMQFLSNFIRSGNPNYPHEFSRKAPEFATPWPDFVPRAGGETYKEFSDLLPNRQGLKSADCSFWSKYIQSLKATADEAKQGPSAESDAEDPPTGEPGSKSYSK</sequence>
<evidence type="ECO:0000256" key="7">
    <source>
        <dbReference type="SAM" id="MobiDB-lite"/>
    </source>
</evidence>
<feature type="region of interest" description="Disordered" evidence="7">
    <location>
        <begin position="862"/>
        <end position="890"/>
    </location>
</feature>
<evidence type="ECO:0000313" key="10">
    <source>
        <dbReference type="Proteomes" id="UP000694399"/>
    </source>
</evidence>
<dbReference type="GO" id="GO:0005615">
    <property type="term" value="C:extracellular space"/>
    <property type="evidence" value="ECO:0007669"/>
    <property type="project" value="TreeGrafter"/>
</dbReference>
<dbReference type="GO" id="GO:0006590">
    <property type="term" value="P:thyroid hormone generation"/>
    <property type="evidence" value="ECO:0007669"/>
    <property type="project" value="TreeGrafter"/>
</dbReference>
<dbReference type="PANTHER" id="PTHR14093:SF19">
    <property type="entry name" value="THYROGLOBULIN"/>
    <property type="match status" value="1"/>
</dbReference>
<keyword evidence="10" id="KW-1185">Reference proteome</keyword>
<keyword evidence="5" id="KW-0677">Repeat</keyword>
<reference evidence="9" key="2">
    <citation type="submission" date="2025-08" db="UniProtKB">
        <authorList>
            <consortium name="Ensembl"/>
        </authorList>
    </citation>
    <scope>IDENTIFICATION</scope>
</reference>
<dbReference type="PROSITE" id="PS00941">
    <property type="entry name" value="CARBOXYLESTERASE_B_2"/>
    <property type="match status" value="1"/>
</dbReference>
<keyword evidence="4" id="KW-0732">Signal</keyword>
<reference evidence="9" key="1">
    <citation type="journal article" date="2019" name="bioRxiv">
        <title>Long live the king: chromosome-level assembly of the lion (Panthera leo) using linked-read, Hi-C, and long read data.</title>
        <authorList>
            <person name="Armstrong E.E."/>
            <person name="Taylor R.W."/>
            <person name="Miller D.E."/>
            <person name="Kaelin C."/>
            <person name="Barsh G."/>
            <person name="Hadly E.A."/>
            <person name="Petrov D."/>
        </authorList>
    </citation>
    <scope>NUCLEOTIDE SEQUENCE [LARGE SCALE GENOMIC DNA]</scope>
</reference>
<protein>
    <recommendedName>
        <fullName evidence="8">Carboxylesterase type B domain-containing protein</fullName>
    </recommendedName>
</protein>
<evidence type="ECO:0000256" key="4">
    <source>
        <dbReference type="ARBA" id="ARBA00022729"/>
    </source>
</evidence>
<evidence type="ECO:0000256" key="3">
    <source>
        <dbReference type="ARBA" id="ARBA00022525"/>
    </source>
</evidence>
<evidence type="ECO:0000256" key="5">
    <source>
        <dbReference type="ARBA" id="ARBA00022737"/>
    </source>
</evidence>
<evidence type="ECO:0000256" key="1">
    <source>
        <dbReference type="ARBA" id="ARBA00004613"/>
    </source>
</evidence>
<dbReference type="OMA" id="SHWAKSN"/>
<name>A0A8C8WG82_PANLE</name>
<evidence type="ECO:0000256" key="6">
    <source>
        <dbReference type="ARBA" id="ARBA00023180"/>
    </source>
</evidence>
<organism evidence="9 10">
    <name type="scientific">Panthera leo</name>
    <name type="common">Lion</name>
    <dbReference type="NCBI Taxonomy" id="9689"/>
    <lineage>
        <taxon>Eukaryota</taxon>
        <taxon>Metazoa</taxon>
        <taxon>Chordata</taxon>
        <taxon>Craniata</taxon>
        <taxon>Vertebrata</taxon>
        <taxon>Euteleostomi</taxon>
        <taxon>Mammalia</taxon>
        <taxon>Eutheria</taxon>
        <taxon>Laurasiatheria</taxon>
        <taxon>Carnivora</taxon>
        <taxon>Feliformia</taxon>
        <taxon>Felidae</taxon>
        <taxon>Pantherinae</taxon>
        <taxon>Panthera</taxon>
    </lineage>
</organism>
<evidence type="ECO:0000313" key="9">
    <source>
        <dbReference type="Ensembl" id="ENSPLOP00000002895.1"/>
    </source>
</evidence>
<dbReference type="InterPro" id="IPR052001">
    <property type="entry name" value="MHC-II_Gamma/Thyroglobulin"/>
</dbReference>
<dbReference type="Pfam" id="PF00135">
    <property type="entry name" value="COesterase"/>
    <property type="match status" value="1"/>
</dbReference>
<proteinExistence type="inferred from homology"/>
<dbReference type="AlphaFoldDB" id="A0A8C8WG82"/>
<dbReference type="FunFam" id="3.40.50.1820:FF:000127">
    <property type="entry name" value="Thyroglobulin"/>
    <property type="match status" value="1"/>
</dbReference>
<keyword evidence="3" id="KW-0964">Secreted</keyword>
<dbReference type="Gene3D" id="3.40.50.1820">
    <property type="entry name" value="alpha/beta hydrolase"/>
    <property type="match status" value="1"/>
</dbReference>
<keyword evidence="6" id="KW-0325">Glycoprotein</keyword>
<dbReference type="InterPro" id="IPR029058">
    <property type="entry name" value="AB_hydrolase_fold"/>
</dbReference>
<dbReference type="PANTHER" id="PTHR14093">
    <property type="entry name" value="HLA CLASS II GAMMA CHAIN"/>
    <property type="match status" value="1"/>
</dbReference>